<evidence type="ECO:0000313" key="4">
    <source>
        <dbReference type="Proteomes" id="UP001059596"/>
    </source>
</evidence>
<sequence>MVGSKHINKLAAKERKNLLRRCALARPNEMECEDVVVVAGPSTSVAVKQDDFLMEAFAKSEFHFDLTQGSPPNDRVGELTKRVRALEEKLEANTKTLEANTRQLAESTHQVSKLAALLQLFLKGKTKKVAVDVAFPVSNDEDLLDLDLKISSGTKGDYIQAITTLLERNNLPKAIKSVLAEPLLCEYNIDGVNGKKALKTFPEFFSVLIDSISSLDCQQPAEKALAHALSCVKNNANKKKNKK</sequence>
<organism evidence="3 4">
    <name type="scientific">Drosophila gunungcola</name>
    <name type="common">fruit fly</name>
    <dbReference type="NCBI Taxonomy" id="103775"/>
    <lineage>
        <taxon>Eukaryota</taxon>
        <taxon>Metazoa</taxon>
        <taxon>Ecdysozoa</taxon>
        <taxon>Arthropoda</taxon>
        <taxon>Hexapoda</taxon>
        <taxon>Insecta</taxon>
        <taxon>Pterygota</taxon>
        <taxon>Neoptera</taxon>
        <taxon>Endopterygota</taxon>
        <taxon>Diptera</taxon>
        <taxon>Brachycera</taxon>
        <taxon>Muscomorpha</taxon>
        <taxon>Ephydroidea</taxon>
        <taxon>Drosophilidae</taxon>
        <taxon>Drosophila</taxon>
        <taxon>Sophophora</taxon>
    </lineage>
</organism>
<dbReference type="Pfam" id="PF16064">
    <property type="entry name" value="DUF4806"/>
    <property type="match status" value="1"/>
</dbReference>
<reference evidence="3" key="1">
    <citation type="journal article" date="2023" name="Genome Biol. Evol.">
        <title>Long-read-based Genome Assembly of Drosophila gunungcola Reveals Fewer Chemosensory Genes in Flower-breeding Species.</title>
        <authorList>
            <person name="Negi A."/>
            <person name="Liao B.Y."/>
            <person name="Yeh S.D."/>
        </authorList>
    </citation>
    <scope>NUCLEOTIDE SEQUENCE</scope>
    <source>
        <strain evidence="3">Sukarami</strain>
    </source>
</reference>
<dbReference type="OrthoDB" id="8032802at2759"/>
<protein>
    <recommendedName>
        <fullName evidence="2">DUF4806 domain-containing protein</fullName>
    </recommendedName>
</protein>
<keyword evidence="4" id="KW-1185">Reference proteome</keyword>
<comment type="caution">
    <text evidence="3">The sequence shown here is derived from an EMBL/GenBank/DDBJ whole genome shotgun (WGS) entry which is preliminary data.</text>
</comment>
<evidence type="ECO:0000313" key="3">
    <source>
        <dbReference type="EMBL" id="KAI8041290.1"/>
    </source>
</evidence>
<evidence type="ECO:0000256" key="1">
    <source>
        <dbReference type="SAM" id="Coils"/>
    </source>
</evidence>
<accession>A0A9P9YQH5</accession>
<gene>
    <name evidence="3" type="ORF">M5D96_005546</name>
</gene>
<feature type="domain" description="DUF4806" evidence="2">
    <location>
        <begin position="133"/>
        <end position="210"/>
    </location>
</feature>
<dbReference type="InterPro" id="IPR032071">
    <property type="entry name" value="DUF4806"/>
</dbReference>
<dbReference type="Proteomes" id="UP001059596">
    <property type="component" value="Unassembled WGS sequence"/>
</dbReference>
<dbReference type="AlphaFoldDB" id="A0A9P9YQH5"/>
<evidence type="ECO:0000259" key="2">
    <source>
        <dbReference type="Pfam" id="PF16064"/>
    </source>
</evidence>
<keyword evidence="1" id="KW-0175">Coiled coil</keyword>
<proteinExistence type="predicted"/>
<dbReference type="EMBL" id="JAMKOV010000003">
    <property type="protein sequence ID" value="KAI8041290.1"/>
    <property type="molecule type" value="Genomic_DNA"/>
</dbReference>
<name>A0A9P9YQH5_9MUSC</name>
<feature type="coiled-coil region" evidence="1">
    <location>
        <begin position="76"/>
        <end position="103"/>
    </location>
</feature>